<evidence type="ECO:0000313" key="2">
    <source>
        <dbReference type="Proteomes" id="UP001239111"/>
    </source>
</evidence>
<gene>
    <name evidence="1" type="ORF">QAD02_006460</name>
</gene>
<evidence type="ECO:0000313" key="1">
    <source>
        <dbReference type="EMBL" id="KAJ8664798.1"/>
    </source>
</evidence>
<accession>A0ACC2N1E6</accession>
<dbReference type="Proteomes" id="UP001239111">
    <property type="component" value="Chromosome 4"/>
</dbReference>
<dbReference type="EMBL" id="CM056744">
    <property type="protein sequence ID" value="KAJ8664798.1"/>
    <property type="molecule type" value="Genomic_DNA"/>
</dbReference>
<sequence length="248" mass="27559">MANDDLLPENVIESVFHSNNIRSDNSKYHLTVSALNPEALQEIADVLRAPPETDKYQHLKEQIMNRFALSEDKQLHKLLTGIQLGDKKPSQLLREMRALAGKKASEDVLRIKWLASLPDNTQRFLKIFRGSNLEELAVAADELMETGSTPFVMSTSSRVKSPARSSSDVASLETDILSMKTLMAQLITLSRDILSKLGTPNAAAPNPRPRSRARSPSPANPGMCYYHAKWGKDAKRCLLPCTFKASEN</sequence>
<keyword evidence="2" id="KW-1185">Reference proteome</keyword>
<organism evidence="1 2">
    <name type="scientific">Eretmocerus hayati</name>
    <dbReference type="NCBI Taxonomy" id="131215"/>
    <lineage>
        <taxon>Eukaryota</taxon>
        <taxon>Metazoa</taxon>
        <taxon>Ecdysozoa</taxon>
        <taxon>Arthropoda</taxon>
        <taxon>Hexapoda</taxon>
        <taxon>Insecta</taxon>
        <taxon>Pterygota</taxon>
        <taxon>Neoptera</taxon>
        <taxon>Endopterygota</taxon>
        <taxon>Hymenoptera</taxon>
        <taxon>Apocrita</taxon>
        <taxon>Proctotrupomorpha</taxon>
        <taxon>Chalcidoidea</taxon>
        <taxon>Aphelinidae</taxon>
        <taxon>Aphelininae</taxon>
        <taxon>Eretmocerus</taxon>
    </lineage>
</organism>
<protein>
    <submittedName>
        <fullName evidence="1">Uncharacterized protein</fullName>
    </submittedName>
</protein>
<name>A0ACC2N1E6_9HYME</name>
<reference evidence="1" key="1">
    <citation type="submission" date="2023-04" db="EMBL/GenBank/DDBJ databases">
        <title>A chromosome-level genome assembly of the parasitoid wasp Eretmocerus hayati.</title>
        <authorList>
            <person name="Zhong Y."/>
            <person name="Liu S."/>
            <person name="Liu Y."/>
        </authorList>
    </citation>
    <scope>NUCLEOTIDE SEQUENCE</scope>
    <source>
        <strain evidence="1">ZJU_SS_LIU_2023</strain>
    </source>
</reference>
<comment type="caution">
    <text evidence="1">The sequence shown here is derived from an EMBL/GenBank/DDBJ whole genome shotgun (WGS) entry which is preliminary data.</text>
</comment>
<proteinExistence type="predicted"/>